<dbReference type="InterPro" id="IPR011047">
    <property type="entry name" value="Quinoprotein_ADH-like_sf"/>
</dbReference>
<protein>
    <submittedName>
        <fullName evidence="2">Uncharacterized protein</fullName>
    </submittedName>
</protein>
<dbReference type="InterPro" id="IPR052918">
    <property type="entry name" value="Motility_Chemotaxis_Reg"/>
</dbReference>
<gene>
    <name evidence="2" type="ORF">SAMN02745121_08416</name>
</gene>
<dbReference type="RefSeq" id="WP_170136393.1">
    <property type="nucleotide sequence ID" value="NZ_FOMX01000054.1"/>
</dbReference>
<dbReference type="STRING" id="54.SAMN02745121_08416"/>
<accession>A0A1I2I6T1</accession>
<dbReference type="PANTHER" id="PTHR35580:SF1">
    <property type="entry name" value="PHYTASE-LIKE DOMAIN-CONTAINING PROTEIN"/>
    <property type="match status" value="1"/>
</dbReference>
<reference evidence="3" key="1">
    <citation type="submission" date="2016-10" db="EMBL/GenBank/DDBJ databases">
        <authorList>
            <person name="Varghese N."/>
            <person name="Submissions S."/>
        </authorList>
    </citation>
    <scope>NUCLEOTIDE SEQUENCE [LARGE SCALE GENOMIC DNA]</scope>
    <source>
        <strain evidence="3">ATCC 25963</strain>
    </source>
</reference>
<dbReference type="PANTHER" id="PTHR35580">
    <property type="entry name" value="CELL SURFACE GLYCOPROTEIN (S-LAYER PROTEIN)-LIKE PROTEIN"/>
    <property type="match status" value="1"/>
</dbReference>
<dbReference type="SUPFAM" id="SSF50998">
    <property type="entry name" value="Quinoprotein alcohol dehydrogenase-like"/>
    <property type="match status" value="1"/>
</dbReference>
<dbReference type="EMBL" id="FOMX01000054">
    <property type="protein sequence ID" value="SFF36787.1"/>
    <property type="molecule type" value="Genomic_DNA"/>
</dbReference>
<evidence type="ECO:0000313" key="3">
    <source>
        <dbReference type="Proteomes" id="UP000199400"/>
    </source>
</evidence>
<keyword evidence="3" id="KW-1185">Reference proteome</keyword>
<sequence length="506" mass="52117">MTYFDRTPLFILVSLLAACGPKDPADTESGSEGEATSTTTGPTTDAPTTTAPTTTTTTTTTEGTTTAGETTDEPPEAVPCEHVAGPADGAVDWYLRCGGPQNEFLNGVGTDADGNIYLGIDLRVLDVSAPLRIGEFEVTPGELSDILLIKLSSTGEPLWVRQFGGPLDQTITHLVACGDGLAIMGFAEPGTLDLGGGSLDGAFVAGFDLDGNHRWSRSLGGASLVTATCDAGGTLAVSGLFEGAVDFGGGPVEPPPSTAAFVAKYDAAGGFQWVQPFISTGDGSARVMSLAFTPAGELVLAGSFTGTVELGGGPLTTDFWDDMLVAKFGADGGHLWSQQLGGDGLQYAMAIAVDASGELALGGMFFDQLEIGADSYTNVFPDQIPEIDGTLYDAVLARLDPAGAVLSSQHLGAMLDDSIDDLSFDATDSLLVAGVADSQVALRAFSGEEQTWAWTTDQLPEYTRSARSGEDAVVLGSSPMAGEVDLGAGPTTDHGGWDFVVARIRR</sequence>
<organism evidence="2 3">
    <name type="scientific">Nannocystis exedens</name>
    <dbReference type="NCBI Taxonomy" id="54"/>
    <lineage>
        <taxon>Bacteria</taxon>
        <taxon>Pseudomonadati</taxon>
        <taxon>Myxococcota</taxon>
        <taxon>Polyangia</taxon>
        <taxon>Nannocystales</taxon>
        <taxon>Nannocystaceae</taxon>
        <taxon>Nannocystis</taxon>
    </lineage>
</organism>
<name>A0A1I2I6T1_9BACT</name>
<dbReference type="Proteomes" id="UP000199400">
    <property type="component" value="Unassembled WGS sequence"/>
</dbReference>
<evidence type="ECO:0000256" key="1">
    <source>
        <dbReference type="SAM" id="MobiDB-lite"/>
    </source>
</evidence>
<evidence type="ECO:0000313" key="2">
    <source>
        <dbReference type="EMBL" id="SFF36787.1"/>
    </source>
</evidence>
<dbReference type="AlphaFoldDB" id="A0A1I2I6T1"/>
<feature type="region of interest" description="Disordered" evidence="1">
    <location>
        <begin position="21"/>
        <end position="83"/>
    </location>
</feature>
<feature type="compositionally biased region" description="Low complexity" evidence="1">
    <location>
        <begin position="27"/>
        <end position="69"/>
    </location>
</feature>
<proteinExistence type="predicted"/>
<dbReference type="PROSITE" id="PS51257">
    <property type="entry name" value="PROKAR_LIPOPROTEIN"/>
    <property type="match status" value="1"/>
</dbReference>